<accession>A0A1E5VAT4</accession>
<sequence>MFDSLLNSKFYNKCKHAFKCIRTRMAPIRRKKDAMIRFLKKDVADLLANDLDTHAFGRMDGLIFELNHASCYDMIEGFCDYIGKQLGSLQKQRECPPETREAVSTLIFAAARFPDLPELCDLRHIFSERYGNFVEPFVSHEFIRKLDSTEFTNEEKLQVMQSIAEELSVSFDAKKLKLKLWAMLETEHDMLEKGSRKPAELAMPLSNKQKCDDDAPYERENKDMLEKGSRKQAELAMPLSNKQKHAEDALYERQNKDMLENGSIKPAELTMPLSNKQKGNEDAPCEINYGAKPACRTDKVEIQLNQKDIQAVADGIILFDDSSMKQQSDQSDEKEHLQKPVPPVDTNRRNTQKDVKKLNRRDGRPSEKELMEAVELDINGLPKKGFGALKFPETESKKTAHLHARPKEAVKEHRVEKENEEVVLHHHPPRPGGPDHSGRHADSGLRAQRPENQGRPVSPLNGNTRSGRHADSGLRAQRSENQGRPVSPLNGNTRNKAPPYAKLNGENTKNHTEKQANNGFLHDKPQHLADLGNPVQRGQGVTEKATTMRLRPPYVKPKSNMQPVNGDPEKRTPSDYSKHNISGQTDHLDDKDMLRPVSVRRRSAKPPAPVDGYGEVPNNEKKATSQTPSSHRSHSSRQNGAKYDQDPKGNGTDDVGGDERTPSSRPKHTGRRNGALNHNNDHDRFMQRRQPEADDTAIDFGNLLPRNANGQRRHKSRTNGDLDDEERMMDKLLMHYSKKGLDPTNKVDNDKEAQIDSQQKLSLHPPGRAISLPPEPIDPGEEVKIPARSTSLQPDGPRSVRVHPKMPDFDELAARVNALRKA</sequence>
<feature type="region of interest" description="Disordered" evidence="2">
    <location>
        <begin position="739"/>
        <end position="806"/>
    </location>
</feature>
<feature type="region of interest" description="Disordered" evidence="2">
    <location>
        <begin position="382"/>
        <end position="724"/>
    </location>
</feature>
<dbReference type="AlphaFoldDB" id="A0A1E5VAT4"/>
<evidence type="ECO:0000256" key="1">
    <source>
        <dbReference type="ARBA" id="ARBA00005536"/>
    </source>
</evidence>
<feature type="compositionally biased region" description="Basic and acidic residues" evidence="2">
    <location>
        <begin position="739"/>
        <end position="754"/>
    </location>
</feature>
<feature type="region of interest" description="Disordered" evidence="2">
    <location>
        <begin position="323"/>
        <end position="369"/>
    </location>
</feature>
<gene>
    <name evidence="3" type="ORF">BAE44_0016853</name>
</gene>
<feature type="compositionally biased region" description="Basic and acidic residues" evidence="2">
    <location>
        <begin position="405"/>
        <end position="424"/>
    </location>
</feature>
<dbReference type="Proteomes" id="UP000095767">
    <property type="component" value="Unassembled WGS sequence"/>
</dbReference>
<feature type="compositionally biased region" description="Basic and acidic residues" evidence="2">
    <location>
        <begin position="346"/>
        <end position="369"/>
    </location>
</feature>
<dbReference type="EMBL" id="LWDX02046258">
    <property type="protein sequence ID" value="OEL22135.1"/>
    <property type="molecule type" value="Genomic_DNA"/>
</dbReference>
<dbReference type="InterPro" id="IPR042277">
    <property type="entry name" value="IST1-like"/>
</dbReference>
<feature type="compositionally biased region" description="Polar residues" evidence="2">
    <location>
        <begin position="479"/>
        <end position="495"/>
    </location>
</feature>
<name>A0A1E5VAT4_9POAL</name>
<feature type="compositionally biased region" description="Basic and acidic residues" evidence="2">
    <location>
        <begin position="224"/>
        <end position="233"/>
    </location>
</feature>
<dbReference type="OrthoDB" id="29853at2759"/>
<dbReference type="STRING" id="888268.A0A1E5VAT4"/>
<feature type="region of interest" description="Disordered" evidence="2">
    <location>
        <begin position="224"/>
        <end position="244"/>
    </location>
</feature>
<proteinExistence type="inferred from homology"/>
<comment type="similarity">
    <text evidence="1">Belongs to the IST1 family.</text>
</comment>
<evidence type="ECO:0008006" key="5">
    <source>
        <dbReference type="Google" id="ProtNLM"/>
    </source>
</evidence>
<dbReference type="PANTHER" id="PTHR12161:SF90">
    <property type="entry name" value="OS06G0687000 PROTEIN"/>
    <property type="match status" value="1"/>
</dbReference>
<evidence type="ECO:0000313" key="3">
    <source>
        <dbReference type="EMBL" id="OEL22135.1"/>
    </source>
</evidence>
<reference evidence="3 4" key="1">
    <citation type="submission" date="2016-09" db="EMBL/GenBank/DDBJ databases">
        <title>The draft genome of Dichanthelium oligosanthes: A C3 panicoid grass species.</title>
        <authorList>
            <person name="Studer A.J."/>
            <person name="Schnable J.C."/>
            <person name="Brutnell T.P."/>
        </authorList>
    </citation>
    <scope>NUCLEOTIDE SEQUENCE [LARGE SCALE GENOMIC DNA]</scope>
    <source>
        <strain evidence="4">cv. Kellogg 1175</strain>
        <tissue evidence="3">Leaf</tissue>
    </source>
</reference>
<comment type="caution">
    <text evidence="3">The sequence shown here is derived from an EMBL/GenBank/DDBJ whole genome shotgun (WGS) entry which is preliminary data.</text>
</comment>
<dbReference type="InterPro" id="IPR005061">
    <property type="entry name" value="Ist1"/>
</dbReference>
<dbReference type="PANTHER" id="PTHR12161">
    <property type="entry name" value="IST1 FAMILY MEMBER"/>
    <property type="match status" value="1"/>
</dbReference>
<evidence type="ECO:0000313" key="4">
    <source>
        <dbReference type="Proteomes" id="UP000095767"/>
    </source>
</evidence>
<keyword evidence="4" id="KW-1185">Reference proteome</keyword>
<feature type="compositionally biased region" description="Basic and acidic residues" evidence="2">
    <location>
        <begin position="679"/>
        <end position="692"/>
    </location>
</feature>
<feature type="compositionally biased region" description="Basic and acidic residues" evidence="2">
    <location>
        <begin position="567"/>
        <end position="578"/>
    </location>
</feature>
<dbReference type="Gene3D" id="1.20.1260.60">
    <property type="entry name" value="Vacuolar protein sorting-associated protein Ist1"/>
    <property type="match status" value="1"/>
</dbReference>
<evidence type="ECO:0000256" key="2">
    <source>
        <dbReference type="SAM" id="MobiDB-lite"/>
    </source>
</evidence>
<dbReference type="GO" id="GO:0015031">
    <property type="term" value="P:protein transport"/>
    <property type="evidence" value="ECO:0007669"/>
    <property type="project" value="InterPro"/>
</dbReference>
<organism evidence="3 4">
    <name type="scientific">Dichanthelium oligosanthes</name>
    <dbReference type="NCBI Taxonomy" id="888268"/>
    <lineage>
        <taxon>Eukaryota</taxon>
        <taxon>Viridiplantae</taxon>
        <taxon>Streptophyta</taxon>
        <taxon>Embryophyta</taxon>
        <taxon>Tracheophyta</taxon>
        <taxon>Spermatophyta</taxon>
        <taxon>Magnoliopsida</taxon>
        <taxon>Liliopsida</taxon>
        <taxon>Poales</taxon>
        <taxon>Poaceae</taxon>
        <taxon>PACMAD clade</taxon>
        <taxon>Panicoideae</taxon>
        <taxon>Panicodae</taxon>
        <taxon>Paniceae</taxon>
        <taxon>Dichantheliinae</taxon>
        <taxon>Dichanthelium</taxon>
    </lineage>
</organism>
<protein>
    <recommendedName>
        <fullName evidence="5">IST1-like protein</fullName>
    </recommendedName>
</protein>
<dbReference type="Pfam" id="PF03398">
    <property type="entry name" value="Ist1"/>
    <property type="match status" value="1"/>
</dbReference>
<dbReference type="FunFam" id="1.20.1260.60:FF:000002">
    <property type="entry name" value="Vacuolar protein sorting-associated protein IST1"/>
    <property type="match status" value="1"/>
</dbReference>